<dbReference type="Proteomes" id="UP000254088">
    <property type="component" value="Unassembled WGS sequence"/>
</dbReference>
<gene>
    <name evidence="1" type="ORF">NCTC10429_04088</name>
</gene>
<dbReference type="EMBL" id="UGEX01000002">
    <property type="protein sequence ID" value="STM57512.1"/>
    <property type="molecule type" value="Genomic_DNA"/>
</dbReference>
<dbReference type="AlphaFoldDB" id="A0A377E376"/>
<protein>
    <submittedName>
        <fullName evidence="1">Uncharacterized protein</fullName>
    </submittedName>
</protein>
<accession>A0A377E376</accession>
<evidence type="ECO:0000313" key="2">
    <source>
        <dbReference type="Proteomes" id="UP000254088"/>
    </source>
</evidence>
<sequence length="125" mass="14909">MQLFITPDSTVITLETLEAALLIAEWHLNHFIVKMDVVRGPSHSERVLRWLENHLVKNGSYDFLRRDMMQDIHRSLRKKADLEPVLEQLADEGKVQLWKTKAERIMSNTWLPKWHLQNWIQNTRL</sequence>
<reference evidence="1 2" key="1">
    <citation type="submission" date="2018-06" db="EMBL/GenBank/DDBJ databases">
        <authorList>
            <consortium name="Pathogen Informatics"/>
            <person name="Doyle S."/>
        </authorList>
    </citation>
    <scope>NUCLEOTIDE SEQUENCE [LARGE SCALE GENOMIC DNA]</scope>
    <source>
        <strain evidence="1 2">NCTC10429</strain>
    </source>
</reference>
<evidence type="ECO:0000313" key="1">
    <source>
        <dbReference type="EMBL" id="STM57512.1"/>
    </source>
</evidence>
<name>A0A377E376_ECOLX</name>
<proteinExistence type="predicted"/>
<organism evidence="1 2">
    <name type="scientific">Escherichia coli</name>
    <dbReference type="NCBI Taxonomy" id="562"/>
    <lineage>
        <taxon>Bacteria</taxon>
        <taxon>Pseudomonadati</taxon>
        <taxon>Pseudomonadota</taxon>
        <taxon>Gammaproteobacteria</taxon>
        <taxon>Enterobacterales</taxon>
        <taxon>Enterobacteriaceae</taxon>
        <taxon>Escherichia</taxon>
    </lineage>
</organism>